<comment type="caution">
    <text evidence="1">The sequence shown here is derived from an EMBL/GenBank/DDBJ whole genome shotgun (WGS) entry which is preliminary data.</text>
</comment>
<name>A0ACB6QMU5_9PLEO</name>
<dbReference type="EMBL" id="MU003517">
    <property type="protein sequence ID" value="KAF2468210.1"/>
    <property type="molecule type" value="Genomic_DNA"/>
</dbReference>
<evidence type="ECO:0000313" key="1">
    <source>
        <dbReference type="EMBL" id="KAF2468210.1"/>
    </source>
</evidence>
<proteinExistence type="predicted"/>
<reference evidence="1" key="1">
    <citation type="journal article" date="2020" name="Stud. Mycol.">
        <title>101 Dothideomycetes genomes: a test case for predicting lifestyles and emergence of pathogens.</title>
        <authorList>
            <person name="Haridas S."/>
            <person name="Albert R."/>
            <person name="Binder M."/>
            <person name="Bloem J."/>
            <person name="Labutti K."/>
            <person name="Salamov A."/>
            <person name="Andreopoulos B."/>
            <person name="Baker S."/>
            <person name="Barry K."/>
            <person name="Bills G."/>
            <person name="Bluhm B."/>
            <person name="Cannon C."/>
            <person name="Castanera R."/>
            <person name="Culley D."/>
            <person name="Daum C."/>
            <person name="Ezra D."/>
            <person name="Gonzalez J."/>
            <person name="Henrissat B."/>
            <person name="Kuo A."/>
            <person name="Liang C."/>
            <person name="Lipzen A."/>
            <person name="Lutzoni F."/>
            <person name="Magnuson J."/>
            <person name="Mondo S."/>
            <person name="Nolan M."/>
            <person name="Ohm R."/>
            <person name="Pangilinan J."/>
            <person name="Park H.-J."/>
            <person name="Ramirez L."/>
            <person name="Alfaro M."/>
            <person name="Sun H."/>
            <person name="Tritt A."/>
            <person name="Yoshinaga Y."/>
            <person name="Zwiers L.-H."/>
            <person name="Turgeon B."/>
            <person name="Goodwin S."/>
            <person name="Spatafora J."/>
            <person name="Crous P."/>
            <person name="Grigoriev I."/>
        </authorList>
    </citation>
    <scope>NUCLEOTIDE SEQUENCE</scope>
    <source>
        <strain evidence="1">ATCC 200398</strain>
    </source>
</reference>
<evidence type="ECO:0000313" key="2">
    <source>
        <dbReference type="Proteomes" id="UP000799755"/>
    </source>
</evidence>
<feature type="non-terminal residue" evidence="1">
    <location>
        <position position="404"/>
    </location>
</feature>
<accession>A0ACB6QMU5</accession>
<gene>
    <name evidence="1" type="ORF">BDR25DRAFT_184203</name>
</gene>
<dbReference type="Proteomes" id="UP000799755">
    <property type="component" value="Unassembled WGS sequence"/>
</dbReference>
<sequence>DDALLARLNALKKSPVNFNPRPSASIISSKPPAPTDDLAARFARLGSASPSASPKSSRTTSSHDTSTVGRAQSVPVIAPGATSYLEGVSEGVGGASEEEVNAEDGKSLEQLLAEMGPQSQWDVSRKEQDDVETLIQEAKNILPVIQRSMKGDREEEVERSAGNKRGTGARPERKEEELTDWENVEVDVGSGGVRVGREEKTDENDEEREGEENKTEGEEVEDVISRVLAELEISRKYGDGGDDDSGDWKSNQQEDPAQDHTTPRTETAPTTKPQDLDSEASLQLPSAPDSLPHDDLDKTQALEDALVARFASLSPFPKPTNSLGLPSAPSFSPTKKPPKILKSNLPKYTDEEIDTWCIICNDDATLKCVGCDGDLYCRDCWMEGHRGESAGLEERRHKAVVFNK</sequence>
<keyword evidence="2" id="KW-1185">Reference proteome</keyword>
<protein>
    <submittedName>
        <fullName evidence="1">Uncharacterized protein</fullName>
    </submittedName>
</protein>
<feature type="non-terminal residue" evidence="1">
    <location>
        <position position="1"/>
    </location>
</feature>
<organism evidence="1 2">
    <name type="scientific">Lindgomyces ingoldianus</name>
    <dbReference type="NCBI Taxonomy" id="673940"/>
    <lineage>
        <taxon>Eukaryota</taxon>
        <taxon>Fungi</taxon>
        <taxon>Dikarya</taxon>
        <taxon>Ascomycota</taxon>
        <taxon>Pezizomycotina</taxon>
        <taxon>Dothideomycetes</taxon>
        <taxon>Pleosporomycetidae</taxon>
        <taxon>Pleosporales</taxon>
        <taxon>Lindgomycetaceae</taxon>
        <taxon>Lindgomyces</taxon>
    </lineage>
</organism>